<protein>
    <submittedName>
        <fullName evidence="1">Uncharacterized protein</fullName>
    </submittedName>
</protein>
<reference evidence="1" key="2">
    <citation type="submission" date="2012-06" db="EMBL/GenBank/DDBJ databases">
        <authorList>
            <person name="Yu Y."/>
            <person name="Currie J."/>
            <person name="Lomeli R."/>
            <person name="Angelova A."/>
            <person name="Collura K."/>
            <person name="Wissotski M."/>
            <person name="Campos D."/>
            <person name="Kudrna D."/>
            <person name="Golser W."/>
            <person name="Ashely E."/>
            <person name="Descour A."/>
            <person name="Fernandes J."/>
            <person name="Soderlund C."/>
            <person name="Walbot V."/>
        </authorList>
    </citation>
    <scope>NUCLEOTIDE SEQUENCE</scope>
    <source>
        <strain evidence="1">B73</strain>
    </source>
</reference>
<proteinExistence type="evidence at transcript level"/>
<evidence type="ECO:0000313" key="1">
    <source>
        <dbReference type="EMBL" id="ACR34362.1"/>
    </source>
</evidence>
<organism evidence="1">
    <name type="scientific">Zea mays</name>
    <name type="common">Maize</name>
    <dbReference type="NCBI Taxonomy" id="4577"/>
    <lineage>
        <taxon>Eukaryota</taxon>
        <taxon>Viridiplantae</taxon>
        <taxon>Streptophyta</taxon>
        <taxon>Embryophyta</taxon>
        <taxon>Tracheophyta</taxon>
        <taxon>Spermatophyta</taxon>
        <taxon>Magnoliopsida</taxon>
        <taxon>Liliopsida</taxon>
        <taxon>Poales</taxon>
        <taxon>Poaceae</taxon>
        <taxon>PACMAD clade</taxon>
        <taxon>Panicoideae</taxon>
        <taxon>Andropogonodae</taxon>
        <taxon>Andropogoneae</taxon>
        <taxon>Tripsacinae</taxon>
        <taxon>Zea</taxon>
    </lineage>
</organism>
<dbReference type="EMBL" id="BT084009">
    <property type="protein sequence ID" value="ACR34362.1"/>
    <property type="molecule type" value="mRNA"/>
</dbReference>
<accession>C4IZL2</accession>
<sequence>MSRLLRSK</sequence>
<name>C4IZL2_MAIZE</name>
<reference evidence="1" key="1">
    <citation type="journal article" date="2009" name="PLoS Genet.">
        <title>Sequencing, mapping, and analysis of 27,455 maize full-length cDNAs.</title>
        <authorList>
            <person name="Soderlund C."/>
            <person name="Descour A."/>
            <person name="Kudrna D."/>
            <person name="Bomhoff M."/>
            <person name="Boyd L."/>
            <person name="Currie J."/>
            <person name="Angelova A."/>
            <person name="Collura K."/>
            <person name="Wissotski M."/>
            <person name="Ashley E."/>
            <person name="Morrow D."/>
            <person name="Fernandes J."/>
            <person name="Walbot V."/>
            <person name="Yu Y."/>
        </authorList>
    </citation>
    <scope>NUCLEOTIDE SEQUENCE</scope>
    <source>
        <strain evidence="1">B73</strain>
    </source>
</reference>